<dbReference type="RefSeq" id="WP_252438183.1">
    <property type="nucleotide sequence ID" value="NZ_JAGSOV010000025.1"/>
</dbReference>
<dbReference type="CDD" id="cd07035">
    <property type="entry name" value="TPP_PYR_POX_like"/>
    <property type="match status" value="1"/>
</dbReference>
<organism evidence="8 9">
    <name type="scientific">Pseudonocardia humida</name>
    <dbReference type="NCBI Taxonomy" id="2800819"/>
    <lineage>
        <taxon>Bacteria</taxon>
        <taxon>Bacillati</taxon>
        <taxon>Actinomycetota</taxon>
        <taxon>Actinomycetes</taxon>
        <taxon>Pseudonocardiales</taxon>
        <taxon>Pseudonocardiaceae</taxon>
        <taxon>Pseudonocardia</taxon>
    </lineage>
</organism>
<evidence type="ECO:0000259" key="6">
    <source>
        <dbReference type="Pfam" id="PF02775"/>
    </source>
</evidence>
<feature type="domain" description="Thiamine pyrophosphate enzyme central" evidence="5">
    <location>
        <begin position="191"/>
        <end position="325"/>
    </location>
</feature>
<gene>
    <name evidence="8" type="primary">mdlC</name>
    <name evidence="8" type="ORF">KDL28_12835</name>
</gene>
<dbReference type="PROSITE" id="PS00187">
    <property type="entry name" value="TPP_ENZYMES"/>
    <property type="match status" value="1"/>
</dbReference>
<feature type="region of interest" description="Disordered" evidence="4">
    <location>
        <begin position="333"/>
        <end position="352"/>
    </location>
</feature>
<keyword evidence="2 3" id="KW-0786">Thiamine pyrophosphate</keyword>
<dbReference type="InterPro" id="IPR012000">
    <property type="entry name" value="Thiamin_PyroP_enz_cen_dom"/>
</dbReference>
<evidence type="ECO:0000313" key="8">
    <source>
        <dbReference type="EMBL" id="MCO1655939.1"/>
    </source>
</evidence>
<dbReference type="GO" id="GO:0050695">
    <property type="term" value="F:benzoylformate decarboxylase activity"/>
    <property type="evidence" value="ECO:0007669"/>
    <property type="project" value="UniProtKB-EC"/>
</dbReference>
<dbReference type="SUPFAM" id="SSF52467">
    <property type="entry name" value="DHS-like NAD/FAD-binding domain"/>
    <property type="match status" value="1"/>
</dbReference>
<feature type="domain" description="Thiamine pyrophosphate enzyme TPP-binding" evidence="6">
    <location>
        <begin position="381"/>
        <end position="524"/>
    </location>
</feature>
<proteinExistence type="inferred from homology"/>
<dbReference type="InterPro" id="IPR000399">
    <property type="entry name" value="TPP-bd_CS"/>
</dbReference>
<evidence type="ECO:0000256" key="3">
    <source>
        <dbReference type="RuleBase" id="RU362132"/>
    </source>
</evidence>
<dbReference type="NCBIfam" id="NF005485">
    <property type="entry name" value="PRK07092.1"/>
    <property type="match status" value="1"/>
</dbReference>
<sequence length="534" mass="55201">MPTVRETTHQLLRDRGLTTVFGNPGSNELPFLDGFPADFRYVLGLHEGAVLAMADGYAQASGRPALVNLHSAAGLGNALGVLANSRASGTPLVVTAGQQARAMVGLGSVLAEPDMVRVPEPQVKWAYEPTRAQDVPRALSEAVHRATLPPTGPVFVSLPLDDWAAEVDPDEVAALPARTVRWAGAASPDLVAELVERLSAAGAPAVVVGPEVDDERAFDVVVRLAERLQAPVWTAPTPPRCPFPTRHPLWQGVLPPSIAGVGEHLAGHDLVLVLGAPVFRYHAYRPGPWLPAGTELVAVTSDPAIAARPAFGDAVVGDVAAIAGQLLDALAGMPSREPRPAPARPEPPTAAGSAPFPADTVFGLLAEALPAHARLVNESTSNTVQFWQHLRVDRPRGLFFPAAGGLGFGLPAAVGVALADPGRPVVAVLGDGAVQYGVAGLWSAVQLDLPVTFLVLRNGGYGALRGFLAQLGVGSAPGLDLPGLDAVAVAAGYGMPAQRIDTAEELVAALRCTASTPGPRLLEVAITAETRALG</sequence>
<dbReference type="Gene3D" id="3.40.50.970">
    <property type="match status" value="2"/>
</dbReference>
<dbReference type="InterPro" id="IPR029061">
    <property type="entry name" value="THDP-binding"/>
</dbReference>
<dbReference type="Pfam" id="PF02776">
    <property type="entry name" value="TPP_enzyme_N"/>
    <property type="match status" value="1"/>
</dbReference>
<dbReference type="EC" id="4.1.1.7" evidence="8"/>
<dbReference type="SUPFAM" id="SSF52518">
    <property type="entry name" value="Thiamin diphosphate-binding fold (THDP-binding)"/>
    <property type="match status" value="2"/>
</dbReference>
<dbReference type="PANTHER" id="PTHR18968">
    <property type="entry name" value="THIAMINE PYROPHOSPHATE ENZYMES"/>
    <property type="match status" value="1"/>
</dbReference>
<dbReference type="Pfam" id="PF02775">
    <property type="entry name" value="TPP_enzyme_C"/>
    <property type="match status" value="1"/>
</dbReference>
<dbReference type="PANTHER" id="PTHR18968:SF133">
    <property type="entry name" value="BENZOYLFORMATE DECARBOXYLASE"/>
    <property type="match status" value="1"/>
</dbReference>
<protein>
    <submittedName>
        <fullName evidence="8">Benzoylformate decarboxylase</fullName>
        <ecNumber evidence="8">4.1.1.7</ecNumber>
    </submittedName>
</protein>
<evidence type="ECO:0000259" key="7">
    <source>
        <dbReference type="Pfam" id="PF02776"/>
    </source>
</evidence>
<dbReference type="Proteomes" id="UP001165283">
    <property type="component" value="Unassembled WGS sequence"/>
</dbReference>
<dbReference type="CDD" id="cd02002">
    <property type="entry name" value="TPP_BFDC"/>
    <property type="match status" value="1"/>
</dbReference>
<name>A0ABT0ZZ95_9PSEU</name>
<accession>A0ABT0ZZ95</accession>
<dbReference type="Pfam" id="PF00205">
    <property type="entry name" value="TPP_enzyme_M"/>
    <property type="match status" value="1"/>
</dbReference>
<reference evidence="8" key="1">
    <citation type="submission" date="2021-04" db="EMBL/GenBank/DDBJ databases">
        <title>Pseudonocardia sp. nov., isolated from sandy soil of mangrove forest.</title>
        <authorList>
            <person name="Zan Z."/>
            <person name="Huang R."/>
            <person name="Liu W."/>
        </authorList>
    </citation>
    <scope>NUCLEOTIDE SEQUENCE</scope>
    <source>
        <strain evidence="8">S2-4</strain>
    </source>
</reference>
<dbReference type="InterPro" id="IPR029035">
    <property type="entry name" value="DHS-like_NAD/FAD-binding_dom"/>
</dbReference>
<evidence type="ECO:0000313" key="9">
    <source>
        <dbReference type="Proteomes" id="UP001165283"/>
    </source>
</evidence>
<dbReference type="EMBL" id="JAGSOV010000025">
    <property type="protein sequence ID" value="MCO1655939.1"/>
    <property type="molecule type" value="Genomic_DNA"/>
</dbReference>
<dbReference type="InterPro" id="IPR011766">
    <property type="entry name" value="TPP_enzyme_TPP-bd"/>
</dbReference>
<feature type="domain" description="Thiamine pyrophosphate enzyme N-terminal TPP-binding" evidence="7">
    <location>
        <begin position="4"/>
        <end position="107"/>
    </location>
</feature>
<evidence type="ECO:0000256" key="2">
    <source>
        <dbReference type="ARBA" id="ARBA00023052"/>
    </source>
</evidence>
<evidence type="ECO:0000256" key="1">
    <source>
        <dbReference type="ARBA" id="ARBA00007812"/>
    </source>
</evidence>
<keyword evidence="8" id="KW-0456">Lyase</keyword>
<keyword evidence="9" id="KW-1185">Reference proteome</keyword>
<comment type="caution">
    <text evidence="8">The sequence shown here is derived from an EMBL/GenBank/DDBJ whole genome shotgun (WGS) entry which is preliminary data.</text>
</comment>
<dbReference type="Gene3D" id="3.40.50.1220">
    <property type="entry name" value="TPP-binding domain"/>
    <property type="match status" value="1"/>
</dbReference>
<evidence type="ECO:0000259" key="5">
    <source>
        <dbReference type="Pfam" id="PF00205"/>
    </source>
</evidence>
<dbReference type="InterPro" id="IPR012001">
    <property type="entry name" value="Thiamin_PyroP_enz_TPP-bd_dom"/>
</dbReference>
<comment type="similarity">
    <text evidence="1 3">Belongs to the TPP enzyme family.</text>
</comment>
<dbReference type="InterPro" id="IPR045229">
    <property type="entry name" value="TPP_enz"/>
</dbReference>
<evidence type="ECO:0000256" key="4">
    <source>
        <dbReference type="SAM" id="MobiDB-lite"/>
    </source>
</evidence>